<feature type="transmembrane region" description="Helical" evidence="1">
    <location>
        <begin position="60"/>
        <end position="81"/>
    </location>
</feature>
<keyword evidence="3" id="KW-1185">Reference proteome</keyword>
<evidence type="ECO:0008006" key="4">
    <source>
        <dbReference type="Google" id="ProtNLM"/>
    </source>
</evidence>
<keyword evidence="1" id="KW-1133">Transmembrane helix</keyword>
<evidence type="ECO:0000256" key="1">
    <source>
        <dbReference type="SAM" id="Phobius"/>
    </source>
</evidence>
<keyword evidence="1" id="KW-0812">Transmembrane</keyword>
<reference evidence="3" key="1">
    <citation type="submission" date="2016-10" db="EMBL/GenBank/DDBJ databases">
        <authorList>
            <person name="Varghese N."/>
            <person name="Submissions S."/>
        </authorList>
    </citation>
    <scope>NUCLEOTIDE SEQUENCE [LARGE SCALE GENOMIC DNA]</scope>
    <source>
        <strain evidence="3">DSM 45405</strain>
    </source>
</reference>
<gene>
    <name evidence="2" type="ORF">SAMN04489835_4312</name>
</gene>
<keyword evidence="1" id="KW-0472">Membrane</keyword>
<dbReference type="PROSITE" id="PS51257">
    <property type="entry name" value="PROKAR_LIPOPROTEIN"/>
    <property type="match status" value="1"/>
</dbReference>
<dbReference type="OrthoDB" id="4747320at2"/>
<dbReference type="AlphaFoldDB" id="A0A1H6KW33"/>
<name>A0A1H6KW33_MYCRU</name>
<organism evidence="2 3">
    <name type="scientific">Mycolicibacterium rutilum</name>
    <name type="common">Mycobacterium rutilum</name>
    <dbReference type="NCBI Taxonomy" id="370526"/>
    <lineage>
        <taxon>Bacteria</taxon>
        <taxon>Bacillati</taxon>
        <taxon>Actinomycetota</taxon>
        <taxon>Actinomycetes</taxon>
        <taxon>Mycobacteriales</taxon>
        <taxon>Mycobacteriaceae</taxon>
        <taxon>Mycolicibacterium</taxon>
    </lineage>
</organism>
<dbReference type="Proteomes" id="UP000182915">
    <property type="component" value="Chromosome I"/>
</dbReference>
<evidence type="ECO:0000313" key="3">
    <source>
        <dbReference type="Proteomes" id="UP000182915"/>
    </source>
</evidence>
<sequence>MPEPLRVALRLLGLALLLVAVACVVLMFTPGPYAVAQAMGVSCRYDSGLGPNEQCTWWDAASLLWAGFWVTAIAGAILRIATRRRGKGPLTLDLRRRPRF</sequence>
<protein>
    <recommendedName>
        <fullName evidence="4">Transmembrane protein</fullName>
    </recommendedName>
</protein>
<evidence type="ECO:0000313" key="2">
    <source>
        <dbReference type="EMBL" id="SEH80169.1"/>
    </source>
</evidence>
<dbReference type="EMBL" id="LT629971">
    <property type="protein sequence ID" value="SEH80169.1"/>
    <property type="molecule type" value="Genomic_DNA"/>
</dbReference>
<accession>A0A1H6KW33</accession>
<proteinExistence type="predicted"/>
<dbReference type="RefSeq" id="WP_083410718.1">
    <property type="nucleotide sequence ID" value="NZ_LT629971.1"/>
</dbReference>
<dbReference type="STRING" id="370526.SAMN04489835_4312"/>